<evidence type="ECO:0000256" key="4">
    <source>
        <dbReference type="ARBA" id="ARBA00022692"/>
    </source>
</evidence>
<reference evidence="9 11" key="1">
    <citation type="submission" date="2020-12" db="EMBL/GenBank/DDBJ databases">
        <title>strain FJAT-54423T represents a novel species of the genus Brevibacillus.</title>
        <authorList>
            <person name="Tang R."/>
        </authorList>
    </citation>
    <scope>NUCLEOTIDE SEQUENCE [LARGE SCALE GENOMIC DNA]</scope>
    <source>
        <strain evidence="9 11">FJAT-54423</strain>
    </source>
</reference>
<dbReference type="EMBL" id="CP073708">
    <property type="protein sequence ID" value="QUO40756.1"/>
    <property type="molecule type" value="Genomic_DNA"/>
</dbReference>
<accession>A0A7T5EJF1</accession>
<feature type="transmembrane region" description="Helical" evidence="7">
    <location>
        <begin position="219"/>
        <end position="239"/>
    </location>
</feature>
<keyword evidence="5 7" id="KW-1133">Transmembrane helix</keyword>
<dbReference type="InterPro" id="IPR036259">
    <property type="entry name" value="MFS_trans_sf"/>
</dbReference>
<dbReference type="EMBL" id="CP066308">
    <property type="protein sequence ID" value="QQE73673.1"/>
    <property type="molecule type" value="Genomic_DNA"/>
</dbReference>
<proteinExistence type="predicted"/>
<dbReference type="GO" id="GO:0022857">
    <property type="term" value="F:transmembrane transporter activity"/>
    <property type="evidence" value="ECO:0007669"/>
    <property type="project" value="InterPro"/>
</dbReference>
<dbReference type="SUPFAM" id="SSF103473">
    <property type="entry name" value="MFS general substrate transporter"/>
    <property type="match status" value="1"/>
</dbReference>
<dbReference type="Proteomes" id="UP000677234">
    <property type="component" value="Chromosome"/>
</dbReference>
<evidence type="ECO:0000313" key="10">
    <source>
        <dbReference type="EMBL" id="QUO40756.1"/>
    </source>
</evidence>
<dbReference type="AlphaFoldDB" id="A0A7T5EJF1"/>
<dbReference type="InterPro" id="IPR011701">
    <property type="entry name" value="MFS"/>
</dbReference>
<dbReference type="PROSITE" id="PS50850">
    <property type="entry name" value="MFS"/>
    <property type="match status" value="1"/>
</dbReference>
<feature type="transmembrane region" description="Helical" evidence="7">
    <location>
        <begin position="289"/>
        <end position="309"/>
    </location>
</feature>
<feature type="transmembrane region" description="Helical" evidence="7">
    <location>
        <begin position="379"/>
        <end position="397"/>
    </location>
</feature>
<evidence type="ECO:0000313" key="12">
    <source>
        <dbReference type="Proteomes" id="UP000677234"/>
    </source>
</evidence>
<evidence type="ECO:0000256" key="5">
    <source>
        <dbReference type="ARBA" id="ARBA00022989"/>
    </source>
</evidence>
<reference evidence="10" key="2">
    <citation type="submission" date="2021-04" db="EMBL/GenBank/DDBJ databases">
        <title>Brevibacillus composti FJAT-54423, complete genome.</title>
        <authorList>
            <person name="Tang R."/>
        </authorList>
    </citation>
    <scope>NUCLEOTIDE SEQUENCE</scope>
    <source>
        <strain evidence="10">FJAT-54424</strain>
    </source>
</reference>
<evidence type="ECO:0000313" key="9">
    <source>
        <dbReference type="EMBL" id="QQE73673.1"/>
    </source>
</evidence>
<dbReference type="PANTHER" id="PTHR23517:SF10">
    <property type="entry name" value="MAJOR FACILITATOR SUPERFAMILY (MFS) PROFILE DOMAIN-CONTAINING PROTEIN"/>
    <property type="match status" value="1"/>
</dbReference>
<keyword evidence="4 7" id="KW-0812">Transmembrane</keyword>
<keyword evidence="12" id="KW-1185">Reference proteome</keyword>
<keyword evidence="2" id="KW-0813">Transport</keyword>
<dbReference type="InterPro" id="IPR005829">
    <property type="entry name" value="Sugar_transporter_CS"/>
</dbReference>
<feature type="transmembrane region" description="Helical" evidence="7">
    <location>
        <begin position="56"/>
        <end position="77"/>
    </location>
</feature>
<evidence type="ECO:0000256" key="2">
    <source>
        <dbReference type="ARBA" id="ARBA00022448"/>
    </source>
</evidence>
<keyword evidence="6 7" id="KW-0472">Membrane</keyword>
<dbReference type="KEGG" id="bcop:JD108_17560"/>
<dbReference type="Gene3D" id="1.20.1250.20">
    <property type="entry name" value="MFS general substrate transporter like domains"/>
    <property type="match status" value="1"/>
</dbReference>
<gene>
    <name evidence="9" type="ORF">JD108_17560</name>
    <name evidence="10" type="ORF">KDJ56_17500</name>
</gene>
<dbReference type="GO" id="GO:0005886">
    <property type="term" value="C:plasma membrane"/>
    <property type="evidence" value="ECO:0007669"/>
    <property type="project" value="UniProtKB-SubCell"/>
</dbReference>
<feature type="transmembrane region" description="Helical" evidence="7">
    <location>
        <begin position="348"/>
        <end position="367"/>
    </location>
</feature>
<dbReference type="PROSITE" id="PS00216">
    <property type="entry name" value="SUGAR_TRANSPORT_1"/>
    <property type="match status" value="1"/>
</dbReference>
<protein>
    <submittedName>
        <fullName evidence="9">MFS transporter</fullName>
    </submittedName>
</protein>
<feature type="transmembrane region" description="Helical" evidence="7">
    <location>
        <begin position="20"/>
        <end position="44"/>
    </location>
</feature>
<feature type="transmembrane region" description="Helical" evidence="7">
    <location>
        <begin position="315"/>
        <end position="336"/>
    </location>
</feature>
<evidence type="ECO:0000256" key="1">
    <source>
        <dbReference type="ARBA" id="ARBA00004651"/>
    </source>
</evidence>
<comment type="subcellular location">
    <subcellularLocation>
        <location evidence="1">Cell membrane</location>
        <topology evidence="1">Multi-pass membrane protein</topology>
    </subcellularLocation>
</comment>
<keyword evidence="3" id="KW-1003">Cell membrane</keyword>
<dbReference type="InterPro" id="IPR020846">
    <property type="entry name" value="MFS_dom"/>
</dbReference>
<evidence type="ECO:0000256" key="7">
    <source>
        <dbReference type="SAM" id="Phobius"/>
    </source>
</evidence>
<dbReference type="Pfam" id="PF07690">
    <property type="entry name" value="MFS_1"/>
    <property type="match status" value="1"/>
</dbReference>
<dbReference type="RefSeq" id="WP_198827277.1">
    <property type="nucleotide sequence ID" value="NZ_CP066308.1"/>
</dbReference>
<feature type="transmembrane region" description="Helical" evidence="7">
    <location>
        <begin position="109"/>
        <end position="128"/>
    </location>
</feature>
<feature type="transmembrane region" description="Helical" evidence="7">
    <location>
        <begin position="259"/>
        <end position="277"/>
    </location>
</feature>
<evidence type="ECO:0000313" key="11">
    <source>
        <dbReference type="Proteomes" id="UP000595847"/>
    </source>
</evidence>
<feature type="transmembrane region" description="Helical" evidence="7">
    <location>
        <begin position="174"/>
        <end position="193"/>
    </location>
</feature>
<evidence type="ECO:0000256" key="6">
    <source>
        <dbReference type="ARBA" id="ARBA00023136"/>
    </source>
</evidence>
<dbReference type="InterPro" id="IPR050171">
    <property type="entry name" value="MFS_Transporters"/>
</dbReference>
<evidence type="ECO:0000259" key="8">
    <source>
        <dbReference type="PROSITE" id="PS50850"/>
    </source>
</evidence>
<name>A0A7T5EJF1_9BACL</name>
<feature type="domain" description="Major facilitator superfamily (MFS) profile" evidence="8">
    <location>
        <begin position="19"/>
        <end position="402"/>
    </location>
</feature>
<feature type="transmembrane region" description="Helical" evidence="7">
    <location>
        <begin position="86"/>
        <end position="103"/>
    </location>
</feature>
<dbReference type="PANTHER" id="PTHR23517">
    <property type="entry name" value="RESISTANCE PROTEIN MDTM, PUTATIVE-RELATED-RELATED"/>
    <property type="match status" value="1"/>
</dbReference>
<evidence type="ECO:0000256" key="3">
    <source>
        <dbReference type="ARBA" id="ARBA00022475"/>
    </source>
</evidence>
<organism evidence="9 11">
    <name type="scientific">Brevibacillus composti</name>
    <dbReference type="NCBI Taxonomy" id="2796470"/>
    <lineage>
        <taxon>Bacteria</taxon>
        <taxon>Bacillati</taxon>
        <taxon>Bacillota</taxon>
        <taxon>Bacilli</taxon>
        <taxon>Bacillales</taxon>
        <taxon>Paenibacillaceae</taxon>
        <taxon>Brevibacillus</taxon>
    </lineage>
</organism>
<sequence>MRSRVQDRMKQLWAAQHPVVHLLMAGTVFVMLTQSMSMPFLAILLSDTTTLSPAEIGIIIGAGPLAGMVGGFLGGVLSDLFGRRKLMLLSMLLMAASFAGFTVTNDPLLLLVGSILRGLAASFYATISKALMGDLTPEDKRFRVFANRYLANNVGYAIGPMLGAYLGIAGSGMTFWLTAVMYVLFAGVLAYACRKYQVGDAPGGDDPAAKPRLSQIWQVMSRDVVLLMFVLGSVLLVTVHGEMSVTLSQYLSDQFHDGVALFSAMMSINGLTVLLLQIPLTRWAERYTLFHRIAAGGLLMAVGEVGFAFSQGWSAFLIAMVVFTFGEILIIPAEYAQIDQIAPPQMRGTYYGAQGISELGSFLGPWAGGLILSAYGGPVMFLVMAVLAVASLFFYAAGRHLYVKKQRDAGVAEKSASAS</sequence>
<feature type="transmembrane region" description="Helical" evidence="7">
    <location>
        <begin position="149"/>
        <end position="168"/>
    </location>
</feature>
<dbReference type="CDD" id="cd17329">
    <property type="entry name" value="MFS_MdtH_MDR_like"/>
    <property type="match status" value="1"/>
</dbReference>
<dbReference type="Proteomes" id="UP000595847">
    <property type="component" value="Chromosome"/>
</dbReference>